<dbReference type="RefSeq" id="XP_049310093.1">
    <property type="nucleotide sequence ID" value="XM_049454136.1"/>
</dbReference>
<reference evidence="8 9" key="1">
    <citation type="submission" date="2025-05" db="UniProtKB">
        <authorList>
            <consortium name="RefSeq"/>
        </authorList>
    </citation>
    <scope>IDENTIFICATION</scope>
    <source>
        <tissue evidence="8 9">Adult</tissue>
    </source>
</reference>
<dbReference type="Gene3D" id="3.30.710.10">
    <property type="entry name" value="Potassium Channel Kv1.1, Chain A"/>
    <property type="match status" value="1"/>
</dbReference>
<dbReference type="RefSeq" id="XP_049310095.1">
    <property type="nucleotide sequence ID" value="XM_049454138.1"/>
</dbReference>
<dbReference type="InterPro" id="IPR051095">
    <property type="entry name" value="Dros_DevTransReg"/>
</dbReference>
<feature type="compositionally biased region" description="Low complexity" evidence="4">
    <location>
        <begin position="867"/>
        <end position="885"/>
    </location>
</feature>
<evidence type="ECO:0000313" key="10">
    <source>
        <dbReference type="RefSeq" id="XP_049310086.1"/>
    </source>
</evidence>
<feature type="region of interest" description="Disordered" evidence="4">
    <location>
        <begin position="790"/>
        <end position="885"/>
    </location>
</feature>
<evidence type="ECO:0000256" key="1">
    <source>
        <dbReference type="ARBA" id="ARBA00004123"/>
    </source>
</evidence>
<feature type="region of interest" description="Disordered" evidence="4">
    <location>
        <begin position="119"/>
        <end position="149"/>
    </location>
</feature>
<evidence type="ECO:0000256" key="4">
    <source>
        <dbReference type="SAM" id="MobiDB-lite"/>
    </source>
</evidence>
<evidence type="ECO:0000259" key="6">
    <source>
        <dbReference type="PROSITE" id="PS50157"/>
    </source>
</evidence>
<evidence type="ECO:0000313" key="14">
    <source>
        <dbReference type="RefSeq" id="XP_049310090.1"/>
    </source>
</evidence>
<feature type="domain" description="C2H2-type" evidence="6">
    <location>
        <begin position="1058"/>
        <end position="1085"/>
    </location>
</feature>
<evidence type="ECO:0000259" key="5">
    <source>
        <dbReference type="PROSITE" id="PS50097"/>
    </source>
</evidence>
<dbReference type="RefSeq" id="XP_049310094.1">
    <property type="nucleotide sequence ID" value="XM_049454137.1"/>
</dbReference>
<feature type="compositionally biased region" description="Low complexity" evidence="4">
    <location>
        <begin position="730"/>
        <end position="743"/>
    </location>
</feature>
<dbReference type="SUPFAM" id="SSF54695">
    <property type="entry name" value="POZ domain"/>
    <property type="match status" value="1"/>
</dbReference>
<feature type="region of interest" description="Disordered" evidence="4">
    <location>
        <begin position="232"/>
        <end position="440"/>
    </location>
</feature>
<feature type="compositionally biased region" description="Low complexity" evidence="4">
    <location>
        <begin position="333"/>
        <end position="348"/>
    </location>
</feature>
<feature type="compositionally biased region" description="Basic and acidic residues" evidence="4">
    <location>
        <begin position="847"/>
        <end position="860"/>
    </location>
</feature>
<keyword evidence="7" id="KW-1185">Reference proteome</keyword>
<evidence type="ECO:0000313" key="20">
    <source>
        <dbReference type="RefSeq" id="XP_049310096.1"/>
    </source>
</evidence>
<dbReference type="InterPro" id="IPR013087">
    <property type="entry name" value="Znf_C2H2_type"/>
</dbReference>
<feature type="compositionally biased region" description="Polar residues" evidence="4">
    <location>
        <begin position="280"/>
        <end position="289"/>
    </location>
</feature>
<feature type="compositionally biased region" description="Acidic residues" evidence="4">
    <location>
        <begin position="420"/>
        <end position="437"/>
    </location>
</feature>
<dbReference type="PROSITE" id="PS50157">
    <property type="entry name" value="ZINC_FINGER_C2H2_2"/>
    <property type="match status" value="5"/>
</dbReference>
<dbReference type="Pfam" id="PF00651">
    <property type="entry name" value="BTB"/>
    <property type="match status" value="1"/>
</dbReference>
<dbReference type="RefSeq" id="XP_049310084.1">
    <property type="nucleotide sequence ID" value="XM_049454127.1"/>
</dbReference>
<feature type="compositionally biased region" description="Basic and acidic residues" evidence="4">
    <location>
        <begin position="126"/>
        <end position="136"/>
    </location>
</feature>
<feature type="compositionally biased region" description="Polar residues" evidence="4">
    <location>
        <begin position="502"/>
        <end position="512"/>
    </location>
</feature>
<dbReference type="RefSeq" id="XP_049310097.1">
    <property type="nucleotide sequence ID" value="XM_049454140.1"/>
</dbReference>
<evidence type="ECO:0000313" key="9">
    <source>
        <dbReference type="RefSeq" id="XP_049310085.1"/>
    </source>
</evidence>
<dbReference type="SMART" id="SM00355">
    <property type="entry name" value="ZnF_C2H2"/>
    <property type="match status" value="6"/>
</dbReference>
<feature type="domain" description="C2H2-type" evidence="6">
    <location>
        <begin position="1356"/>
        <end position="1383"/>
    </location>
</feature>
<dbReference type="Proteomes" id="UP001652620">
    <property type="component" value="Chromosome 4"/>
</dbReference>
<dbReference type="CDD" id="cd18315">
    <property type="entry name" value="BTB_POZ_BAB-like"/>
    <property type="match status" value="1"/>
</dbReference>
<dbReference type="RefSeq" id="XP_049310096.1">
    <property type="nucleotide sequence ID" value="XM_049454139.1"/>
</dbReference>
<accession>A0ABM3JLM0</accession>
<dbReference type="RefSeq" id="XP_049310087.1">
    <property type="nucleotide sequence ID" value="XM_049454130.1"/>
</dbReference>
<keyword evidence="3" id="KW-0862">Zinc</keyword>
<evidence type="ECO:0000256" key="2">
    <source>
        <dbReference type="ARBA" id="ARBA00023242"/>
    </source>
</evidence>
<feature type="compositionally biased region" description="Low complexity" evidence="4">
    <location>
        <begin position="752"/>
        <end position="778"/>
    </location>
</feature>
<evidence type="ECO:0000313" key="17">
    <source>
        <dbReference type="RefSeq" id="XP_049310093.1"/>
    </source>
</evidence>
<name>A0ABM3JLM0_BACDO</name>
<feature type="region of interest" description="Disordered" evidence="4">
    <location>
        <begin position="502"/>
        <end position="526"/>
    </location>
</feature>
<feature type="compositionally biased region" description="Basic residues" evidence="4">
    <location>
        <begin position="1247"/>
        <end position="1267"/>
    </location>
</feature>
<sequence length="1412" mass="150784">MGSEHYCLRWNNHQSNLLGVFSQLLQDESLVDVTLACSEGALIKAHKVVLSACSSYFQSLFLDHPEKHPIVILKDVRLAELKTLVEFMYKGEVNVQYCQLSALLKTAESLKVKGLAEMTNQNTTLREPEREPDRLRPHSQPIKSTCDSPVDTALASGSNTSLATSAANLATSAASSPAAAAGTASTNATANATTAPATTTPVSTTAAAVVAAAAAAVVAVTQQQQQQQQAATASASTSTTSTSSTSAGSSAGTANTASTAQKRDASGERSGGGGSPSSSAPPTKRQQMSPERDSSPLPLDLYQGRSAAEAATLGQDGGARATSEERDATTHAISKNNNNSSSNKNTTSSGGGGGITSGMSTQTAHHNNGNGDNKPSRRRDDSDDEDDDDEPHHGITALDSPPARPGSCSVLDVVEKIEEPDSYDEEMDLDDDVEDNSSNDAMGLNMKIGAAISHTAAALALPSPLGGGSGGGGGDPESARSTPAAATSSTSCGGLILASDLTHQQQQRATSRSPRDAASIERPGSSGVCGLASTSAGMSPSSSAAAAAAAGSDALAGTSGLGPVQSVPLSLKKEIDCSEDDNSNSRHMHQPRSASAGGGLGGDLDYRLTTHESLFRHFSSPFSAMGNSSSAAVAAAHCPAPFAFPFTPFGLSLFDIDPSRILGMLRHQTWLAEEALKSHNLLNTPKDFAQRFNPVGDLFAKDFHPNHSHANTADLLAGVTVPNNRASTVSPVKQTTSPQQQQKQAERNVMVQQQQPQYKTQLHHQQQQQQPQQQQQQTFNVRYPSPAAYFHHQQQQQQQQHLKQMSSRQGTPSPHATAISTQTKADNTPATHTVAADDDDVVIELTTTHDDARDSGRESAAHTPNNSSAGTSSGLGTSASAAGSSGALSNACSPLLYKESLEQLLQRRRSGSSLGGVSDSLRSYTQLLLSSSTPGCTDTSSCKEKSSSSSTSSTPPPTSALLAQHQLLTQRLNSPSETSSLFGEPPIEEETRCVVCNAHFPNVWLLEQHATLQHPHIGPGEEKPFICEQCGQSYRYRSAYAKHKEQNHRARLPADKLFTCDVCGMQFRYLKSFKKHRLNHALERLHGKKSVIGKHCITPLHMLGEQDVVTSSQEPMLPDEGGEDLRINVKREQDDDEREQREREDQDCTIDSAGMIICNDNNNSTALATTTVAEANISSSDGIHSTNKGPRLLTTSQMETDPSYHHLQRHPQHQHAHPHHQQQPAPQQPLPPHLHSGVAGSSLPPHQHAHPHAHVALPHSHHPHAHHAAASSLNSLNSLNSITSLINAERIPNEQFLGLNPQEASILNFLRVDAAERQRDKRPQTSRFACPFCGKCVRSKENLKLHVRKHTGERPFVCLFCGRAFGGKSDLTRHLRIHTGERPYHCESCGKCFARADYLSKHLTTHIHNAPR</sequence>
<evidence type="ECO:0000313" key="18">
    <source>
        <dbReference type="RefSeq" id="XP_049310094.1"/>
    </source>
</evidence>
<dbReference type="RefSeq" id="XP_049310098.1">
    <property type="nucleotide sequence ID" value="XM_049454141.1"/>
</dbReference>
<dbReference type="RefSeq" id="XP_049310092.1">
    <property type="nucleotide sequence ID" value="XM_049454135.1"/>
</dbReference>
<dbReference type="InterPro" id="IPR011333">
    <property type="entry name" value="SKP1/BTB/POZ_sf"/>
</dbReference>
<dbReference type="Pfam" id="PF00096">
    <property type="entry name" value="zf-C2H2"/>
    <property type="match status" value="3"/>
</dbReference>
<feature type="region of interest" description="Disordered" evidence="4">
    <location>
        <begin position="1202"/>
        <end position="1270"/>
    </location>
</feature>
<dbReference type="InterPro" id="IPR036236">
    <property type="entry name" value="Znf_C2H2_sf"/>
</dbReference>
<dbReference type="RefSeq" id="XP_049310086.1">
    <property type="nucleotide sequence ID" value="XM_049454129.1"/>
</dbReference>
<proteinExistence type="predicted"/>
<feature type="compositionally biased region" description="Low complexity" evidence="4">
    <location>
        <begin position="479"/>
        <end position="490"/>
    </location>
</feature>
<dbReference type="RefSeq" id="XP_049310088.1">
    <property type="nucleotide sequence ID" value="XM_049454131.1"/>
</dbReference>
<evidence type="ECO:0000313" key="11">
    <source>
        <dbReference type="RefSeq" id="XP_049310087.1"/>
    </source>
</evidence>
<feature type="compositionally biased region" description="Low complexity" evidence="4">
    <location>
        <begin position="232"/>
        <end position="260"/>
    </location>
</feature>
<dbReference type="SUPFAM" id="SSF57667">
    <property type="entry name" value="beta-beta-alpha zinc fingers"/>
    <property type="match status" value="3"/>
</dbReference>
<feature type="domain" description="BTB" evidence="5">
    <location>
        <begin position="31"/>
        <end position="97"/>
    </location>
</feature>
<evidence type="ECO:0000313" key="21">
    <source>
        <dbReference type="RefSeq" id="XP_049310097.1"/>
    </source>
</evidence>
<evidence type="ECO:0000313" key="7">
    <source>
        <dbReference type="Proteomes" id="UP001652620"/>
    </source>
</evidence>
<dbReference type="PROSITE" id="PS00028">
    <property type="entry name" value="ZINC_FINGER_C2H2_1"/>
    <property type="match status" value="6"/>
</dbReference>
<feature type="region of interest" description="Disordered" evidence="4">
    <location>
        <begin position="1109"/>
        <end position="1148"/>
    </location>
</feature>
<feature type="region of interest" description="Disordered" evidence="4">
    <location>
        <begin position="726"/>
        <end position="778"/>
    </location>
</feature>
<dbReference type="RefSeq" id="XP_049310090.1">
    <property type="nucleotide sequence ID" value="XM_049454133.1"/>
</dbReference>
<feature type="compositionally biased region" description="Polar residues" evidence="4">
    <location>
        <begin position="359"/>
        <end position="373"/>
    </location>
</feature>
<evidence type="ECO:0000313" key="12">
    <source>
        <dbReference type="RefSeq" id="XP_049310088.1"/>
    </source>
</evidence>
<keyword evidence="2" id="KW-0539">Nucleus</keyword>
<dbReference type="PANTHER" id="PTHR23110">
    <property type="entry name" value="BTB DOMAIN TRANSCRIPTION FACTOR"/>
    <property type="match status" value="1"/>
</dbReference>
<dbReference type="SMART" id="SM00225">
    <property type="entry name" value="BTB"/>
    <property type="match status" value="1"/>
</dbReference>
<evidence type="ECO:0000313" key="8">
    <source>
        <dbReference type="RefSeq" id="XP_049310084.1"/>
    </source>
</evidence>
<dbReference type="PANTHER" id="PTHR23110:SF104">
    <property type="entry name" value="MATERNAL GENE REQUIRED FOR MEIOSIS, ISOFORM H"/>
    <property type="match status" value="1"/>
</dbReference>
<evidence type="ECO:0000313" key="15">
    <source>
        <dbReference type="RefSeq" id="XP_049310091.1"/>
    </source>
</evidence>
<evidence type="ECO:0000313" key="19">
    <source>
        <dbReference type="RefSeq" id="XP_049310095.1"/>
    </source>
</evidence>
<feature type="compositionally biased region" description="Gly residues" evidence="4">
    <location>
        <begin position="466"/>
        <end position="475"/>
    </location>
</feature>
<gene>
    <name evidence="8 9 10 11 12 13 14 15 16 17 18 19 20 21 22" type="primary">LOC105229801</name>
</gene>
<feature type="compositionally biased region" description="Low complexity" evidence="4">
    <location>
        <begin position="791"/>
        <end position="801"/>
    </location>
</feature>
<dbReference type="SUPFAM" id="SSF81995">
    <property type="entry name" value="beta-sandwich domain of Sec23/24"/>
    <property type="match status" value="1"/>
</dbReference>
<dbReference type="RefSeq" id="XP_049310091.1">
    <property type="nucleotide sequence ID" value="XM_049454134.1"/>
</dbReference>
<dbReference type="InterPro" id="IPR000210">
    <property type="entry name" value="BTB/POZ_dom"/>
</dbReference>
<feature type="compositionally biased region" description="Basic residues" evidence="4">
    <location>
        <begin position="1206"/>
        <end position="1220"/>
    </location>
</feature>
<feature type="domain" description="C2H2-type" evidence="6">
    <location>
        <begin position="1384"/>
        <end position="1411"/>
    </location>
</feature>
<protein>
    <submittedName>
        <fullName evidence="8 9">Platelet binding protein GspB</fullName>
    </submittedName>
</protein>
<dbReference type="RefSeq" id="XP_049310089.1">
    <property type="nucleotide sequence ID" value="XM_049454132.1"/>
</dbReference>
<keyword evidence="3" id="KW-0863">Zinc-finger</keyword>
<feature type="region of interest" description="Disordered" evidence="4">
    <location>
        <begin position="577"/>
        <end position="600"/>
    </location>
</feature>
<evidence type="ECO:0000313" key="16">
    <source>
        <dbReference type="RefSeq" id="XP_049310092.1"/>
    </source>
</evidence>
<feature type="domain" description="C2H2-type" evidence="6">
    <location>
        <begin position="1328"/>
        <end position="1355"/>
    </location>
</feature>
<evidence type="ECO:0000313" key="22">
    <source>
        <dbReference type="RefSeq" id="XP_049310098.1"/>
    </source>
</evidence>
<feature type="region of interest" description="Disordered" evidence="4">
    <location>
        <begin position="466"/>
        <end position="490"/>
    </location>
</feature>
<dbReference type="PROSITE" id="PS50097">
    <property type="entry name" value="BTB"/>
    <property type="match status" value="1"/>
</dbReference>
<feature type="compositionally biased region" description="Polar residues" evidence="4">
    <location>
        <begin position="931"/>
        <end position="940"/>
    </location>
</feature>
<dbReference type="Gene3D" id="3.30.160.60">
    <property type="entry name" value="Classic Zinc Finger"/>
    <property type="match status" value="4"/>
</dbReference>
<feature type="compositionally biased region" description="Polar residues" evidence="4">
    <location>
        <begin position="802"/>
        <end position="831"/>
    </location>
</feature>
<dbReference type="RefSeq" id="XP_049310085.1">
    <property type="nucleotide sequence ID" value="XM_049454128.1"/>
</dbReference>
<dbReference type="GeneID" id="105229801"/>
<feature type="region of interest" description="Disordered" evidence="4">
    <location>
        <begin position="931"/>
        <end position="959"/>
    </location>
</feature>
<evidence type="ECO:0000313" key="13">
    <source>
        <dbReference type="RefSeq" id="XP_049310089.1"/>
    </source>
</evidence>
<organism evidence="7 18">
    <name type="scientific">Bactrocera dorsalis</name>
    <name type="common">Oriental fruit fly</name>
    <name type="synonym">Dacus dorsalis</name>
    <dbReference type="NCBI Taxonomy" id="27457"/>
    <lineage>
        <taxon>Eukaryota</taxon>
        <taxon>Metazoa</taxon>
        <taxon>Ecdysozoa</taxon>
        <taxon>Arthropoda</taxon>
        <taxon>Hexapoda</taxon>
        <taxon>Insecta</taxon>
        <taxon>Pterygota</taxon>
        <taxon>Neoptera</taxon>
        <taxon>Endopterygota</taxon>
        <taxon>Diptera</taxon>
        <taxon>Brachycera</taxon>
        <taxon>Muscomorpha</taxon>
        <taxon>Tephritoidea</taxon>
        <taxon>Tephritidae</taxon>
        <taxon>Bactrocera</taxon>
        <taxon>Bactrocera</taxon>
    </lineage>
</organism>
<keyword evidence="3" id="KW-0479">Metal-binding</keyword>
<feature type="compositionally biased region" description="Basic and acidic residues" evidence="4">
    <location>
        <begin position="1123"/>
        <end position="1146"/>
    </location>
</feature>
<feature type="domain" description="C2H2-type" evidence="6">
    <location>
        <begin position="1025"/>
        <end position="1053"/>
    </location>
</feature>
<evidence type="ECO:0000256" key="3">
    <source>
        <dbReference type="PROSITE-ProRule" id="PRU00042"/>
    </source>
</evidence>
<comment type="subcellular location">
    <subcellularLocation>
        <location evidence="1">Nucleus</location>
    </subcellularLocation>
</comment>